<keyword evidence="2" id="KW-1185">Reference proteome</keyword>
<dbReference type="Proteomes" id="UP000241690">
    <property type="component" value="Unassembled WGS sequence"/>
</dbReference>
<protein>
    <submittedName>
        <fullName evidence="1">Uncharacterized protein</fullName>
    </submittedName>
</protein>
<proteinExistence type="predicted"/>
<dbReference type="GeneID" id="36623712"/>
<gene>
    <name evidence="1" type="ORF">M431DRAFT_436423</name>
</gene>
<evidence type="ECO:0000313" key="2">
    <source>
        <dbReference type="Proteomes" id="UP000241690"/>
    </source>
</evidence>
<reference evidence="1 2" key="1">
    <citation type="submission" date="2016-07" db="EMBL/GenBank/DDBJ databases">
        <title>Multiple horizontal gene transfer events from other fungi enriched the ability of initially mycotrophic Trichoderma (Ascomycota) to feed on dead plant biomass.</title>
        <authorList>
            <consortium name="DOE Joint Genome Institute"/>
            <person name="Aerts A."/>
            <person name="Atanasova L."/>
            <person name="Chenthamara K."/>
            <person name="Zhang J."/>
            <person name="Grujic M."/>
            <person name="Henrissat B."/>
            <person name="Kuo A."/>
            <person name="Salamov A."/>
            <person name="Lipzen A."/>
            <person name="Labutti K."/>
            <person name="Barry K."/>
            <person name="Miao Y."/>
            <person name="Rahimi M.J."/>
            <person name="Shen Q."/>
            <person name="Grigoriev I.V."/>
            <person name="Kubicek C.P."/>
            <person name="Druzhinina I.S."/>
        </authorList>
    </citation>
    <scope>NUCLEOTIDE SEQUENCE [LARGE SCALE GENOMIC DNA]</scope>
    <source>
        <strain evidence="1 2">CBS 226.95</strain>
    </source>
</reference>
<dbReference type="EMBL" id="KZ679680">
    <property type="protein sequence ID" value="PTB55033.1"/>
    <property type="molecule type" value="Genomic_DNA"/>
</dbReference>
<dbReference type="RefSeq" id="XP_024774710.1">
    <property type="nucleotide sequence ID" value="XM_024915146.1"/>
</dbReference>
<evidence type="ECO:0000313" key="1">
    <source>
        <dbReference type="EMBL" id="PTB55033.1"/>
    </source>
</evidence>
<organism evidence="1 2">
    <name type="scientific">Trichoderma harzianum CBS 226.95</name>
    <dbReference type="NCBI Taxonomy" id="983964"/>
    <lineage>
        <taxon>Eukaryota</taxon>
        <taxon>Fungi</taxon>
        <taxon>Dikarya</taxon>
        <taxon>Ascomycota</taxon>
        <taxon>Pezizomycotina</taxon>
        <taxon>Sordariomycetes</taxon>
        <taxon>Hypocreomycetidae</taxon>
        <taxon>Hypocreales</taxon>
        <taxon>Hypocreaceae</taxon>
        <taxon>Trichoderma</taxon>
    </lineage>
</organism>
<sequence>MRGAETERRRRKKSSWLDRTRTGLALDALRCDAMRCGCGCDARLRKFILSRPVLSSGQVSLTALLQGFLHGTGRFERRPWHGGLPIPISPPFNSSHSAFDLI</sequence>
<name>A0A2T4ADE7_TRIHA</name>
<dbReference type="AlphaFoldDB" id="A0A2T4ADE7"/>
<accession>A0A2T4ADE7</accession>